<dbReference type="InterPro" id="IPR051078">
    <property type="entry name" value="SGF11"/>
</dbReference>
<comment type="similarity">
    <text evidence="10">Belongs to the SGF11 family.</text>
</comment>
<evidence type="ECO:0000256" key="10">
    <source>
        <dbReference type="HAMAP-Rule" id="MF_03047"/>
    </source>
</evidence>
<feature type="region of interest" description="Disordered" evidence="11">
    <location>
        <begin position="174"/>
        <end position="196"/>
    </location>
</feature>
<comment type="domain">
    <text evidence="10">The long N-terminal helix forms part of the 'assembly lobe' of the SAGA deubiquitination module.</text>
</comment>
<evidence type="ECO:0000256" key="4">
    <source>
        <dbReference type="ARBA" id="ARBA00022833"/>
    </source>
</evidence>
<keyword evidence="8 10" id="KW-0804">Transcription</keyword>
<dbReference type="GO" id="GO:0003713">
    <property type="term" value="F:transcription coactivator activity"/>
    <property type="evidence" value="ECO:0007669"/>
    <property type="project" value="UniProtKB-UniRule"/>
</dbReference>
<keyword evidence="3 10" id="KW-0863">Zinc-finger</keyword>
<comment type="subunit">
    <text evidence="10">Component of some SAGA transcription coactivator-HAT complexes. Within the SAGA complex, participates to a subcomplex of SAGA called the DUB module (deubiquitination module).</text>
</comment>
<organism evidence="13 14">
    <name type="scientific">Magallana gigas</name>
    <name type="common">Pacific oyster</name>
    <name type="synonym">Crassostrea gigas</name>
    <dbReference type="NCBI Taxonomy" id="29159"/>
    <lineage>
        <taxon>Eukaryota</taxon>
        <taxon>Metazoa</taxon>
        <taxon>Spiralia</taxon>
        <taxon>Lophotrochozoa</taxon>
        <taxon>Mollusca</taxon>
        <taxon>Bivalvia</taxon>
        <taxon>Autobranchia</taxon>
        <taxon>Pteriomorphia</taxon>
        <taxon>Ostreida</taxon>
        <taxon>Ostreoidea</taxon>
        <taxon>Ostreidae</taxon>
        <taxon>Magallana</taxon>
    </lineage>
</organism>
<dbReference type="Gene3D" id="3.30.160.60">
    <property type="entry name" value="Classic Zinc Finger"/>
    <property type="match status" value="1"/>
</dbReference>
<protein>
    <recommendedName>
        <fullName evidence="10">SAGA-associated factor 11 homolog</fullName>
    </recommendedName>
</protein>
<keyword evidence="9 10" id="KW-0539">Nucleus</keyword>
<comment type="subcellular location">
    <subcellularLocation>
        <location evidence="1 10">Nucleus</location>
    </subcellularLocation>
</comment>
<evidence type="ECO:0000313" key="14">
    <source>
        <dbReference type="Proteomes" id="UP000005408"/>
    </source>
</evidence>
<dbReference type="HAMAP" id="MF_03047">
    <property type="entry name" value="Sgf11"/>
    <property type="match status" value="1"/>
</dbReference>
<feature type="domain" description="SCA7" evidence="12">
    <location>
        <begin position="257"/>
        <end position="324"/>
    </location>
</feature>
<dbReference type="AlphaFoldDB" id="A0A8W8J870"/>
<accession>A0A8W8J870</accession>
<dbReference type="GO" id="GO:0008270">
    <property type="term" value="F:zinc ion binding"/>
    <property type="evidence" value="ECO:0007669"/>
    <property type="project" value="UniProtKB-UniRule"/>
</dbReference>
<keyword evidence="7 10" id="KW-0010">Activator</keyword>
<evidence type="ECO:0000256" key="9">
    <source>
        <dbReference type="ARBA" id="ARBA00023242"/>
    </source>
</evidence>
<dbReference type="GO" id="GO:0000124">
    <property type="term" value="C:SAGA complex"/>
    <property type="evidence" value="ECO:0007669"/>
    <property type="project" value="UniProtKB-UniRule"/>
</dbReference>
<dbReference type="EnsemblMetazoa" id="G17140.1">
    <property type="protein sequence ID" value="G17140.1:cds"/>
    <property type="gene ID" value="G17140"/>
</dbReference>
<evidence type="ECO:0000256" key="8">
    <source>
        <dbReference type="ARBA" id="ARBA00023163"/>
    </source>
</evidence>
<feature type="region of interest" description="Disordered" evidence="11">
    <location>
        <begin position="328"/>
        <end position="385"/>
    </location>
</feature>
<dbReference type="InterPro" id="IPR013246">
    <property type="entry name" value="SAGA_su_Sgf11"/>
</dbReference>
<evidence type="ECO:0000256" key="3">
    <source>
        <dbReference type="ARBA" id="ARBA00022771"/>
    </source>
</evidence>
<dbReference type="PROSITE" id="PS51505">
    <property type="entry name" value="SCA7"/>
    <property type="match status" value="1"/>
</dbReference>
<evidence type="ECO:0000313" key="13">
    <source>
        <dbReference type="EnsemblMetazoa" id="G17140.1:cds"/>
    </source>
</evidence>
<dbReference type="GO" id="GO:0006325">
    <property type="term" value="P:chromatin organization"/>
    <property type="evidence" value="ECO:0007669"/>
    <property type="project" value="UniProtKB-KW"/>
</dbReference>
<evidence type="ECO:0000256" key="11">
    <source>
        <dbReference type="SAM" id="MobiDB-lite"/>
    </source>
</evidence>
<evidence type="ECO:0000256" key="1">
    <source>
        <dbReference type="ARBA" id="ARBA00004123"/>
    </source>
</evidence>
<feature type="compositionally biased region" description="Basic residues" evidence="11">
    <location>
        <begin position="216"/>
        <end position="235"/>
    </location>
</feature>
<keyword evidence="2 10" id="KW-0479">Metal-binding</keyword>
<sequence>MVANNCPSNRLSVRPSFCVRLSLSAELTSDLLTRSAHQFGVLVRIRCTHNFEKHFLCLQLMDSLPFSHLNGDLDHETLVSDVMYELIDDVTLGLCFEVHRACKNGTLFLGDTDPKSQREHELVDRAGVDVFGHVPTKKQFECVCPNCQRNLAASRFAPHLEKCMGMGRNSSRIANRRQAAMAKENESSRMSVLGDDSADDDNDLDWSYHVDRKIKKLKKDKSTHSPRRNKFNRFHKNGDSSSDRSATPEPGLSYEHLSQEERKQILVNTCGVISEHTKKMCAKSQKCHQHTDDQRVKVRQYLLGQSMVVDEDTTIDIDSLDDVDSSQSLRDNLWEGGSNASSPADSTSTNNSTGSKKRNGPKSAKLKKKKSRYGSDPRSSPFDFD</sequence>
<dbReference type="FunFam" id="3.30.160.60:FF:000118">
    <property type="entry name" value="Ataxin-7-like protein 3"/>
    <property type="match status" value="1"/>
</dbReference>
<keyword evidence="14" id="KW-1185">Reference proteome</keyword>
<evidence type="ECO:0000256" key="6">
    <source>
        <dbReference type="ARBA" id="ARBA00023015"/>
    </source>
</evidence>
<dbReference type="Pfam" id="PF08209">
    <property type="entry name" value="Sgf11"/>
    <property type="match status" value="1"/>
</dbReference>
<dbReference type="InterPro" id="IPR013243">
    <property type="entry name" value="SCA7_dom"/>
</dbReference>
<comment type="function">
    <text evidence="10">Component of the transcription regulatory histone acetylation (HAT) complex SAGA, a multiprotein complex that activates transcription by remodeling chromatin and mediating histone acetylation and deubiquitination. Within the SAGA complex, participates in a subcomplex that specifically deubiquitinates histone H2B. The SAGA complex is recruited to specific gene promoters by activators, where it is required for transcription.</text>
</comment>
<feature type="compositionally biased region" description="Basic residues" evidence="11">
    <location>
        <begin position="355"/>
        <end position="372"/>
    </location>
</feature>
<dbReference type="PANTHER" id="PTHR46367:SF1">
    <property type="entry name" value="ATAXIN-7-LIKE PROTEIN 3"/>
    <property type="match status" value="1"/>
</dbReference>
<feature type="region of interest" description="Disordered" evidence="11">
    <location>
        <begin position="216"/>
        <end position="258"/>
    </location>
</feature>
<keyword evidence="5 10" id="KW-0156">Chromatin regulator</keyword>
<dbReference type="Proteomes" id="UP000005408">
    <property type="component" value="Unassembled WGS sequence"/>
</dbReference>
<comment type="domain">
    <text evidence="10">The C-terminal SGF11-type zinc-finger domain forms part of the 'catalytic lobe' of the SAGA deubiquitination module.</text>
</comment>
<proteinExistence type="inferred from homology"/>
<evidence type="ECO:0000256" key="5">
    <source>
        <dbReference type="ARBA" id="ARBA00022853"/>
    </source>
</evidence>
<evidence type="ECO:0000256" key="2">
    <source>
        <dbReference type="ARBA" id="ARBA00022723"/>
    </source>
</evidence>
<evidence type="ECO:0000256" key="7">
    <source>
        <dbReference type="ARBA" id="ARBA00023159"/>
    </source>
</evidence>
<dbReference type="GO" id="GO:0071819">
    <property type="term" value="C:DUBm complex"/>
    <property type="evidence" value="ECO:0007669"/>
    <property type="project" value="UniProtKB-UniRule"/>
</dbReference>
<name>A0A8W8J870_MAGGI</name>
<dbReference type="Gene3D" id="6.10.140.1270">
    <property type="match status" value="1"/>
</dbReference>
<keyword evidence="4 10" id="KW-0862">Zinc</keyword>
<evidence type="ECO:0000259" key="12">
    <source>
        <dbReference type="PROSITE" id="PS51505"/>
    </source>
</evidence>
<dbReference type="GO" id="GO:0006357">
    <property type="term" value="P:regulation of transcription by RNA polymerase II"/>
    <property type="evidence" value="ECO:0007669"/>
    <property type="project" value="TreeGrafter"/>
</dbReference>
<keyword evidence="6 10" id="KW-0805">Transcription regulation</keyword>
<reference evidence="13" key="1">
    <citation type="submission" date="2022-08" db="UniProtKB">
        <authorList>
            <consortium name="EnsemblMetazoa"/>
        </authorList>
    </citation>
    <scope>IDENTIFICATION</scope>
    <source>
        <strain evidence="13">05x7-T-G4-1.051#20</strain>
    </source>
</reference>
<feature type="zinc finger region" description="SGF11-type" evidence="10">
    <location>
        <begin position="142"/>
        <end position="163"/>
    </location>
</feature>
<dbReference type="PANTHER" id="PTHR46367">
    <property type="entry name" value="ATAXIN-7-LIKE PROTEIN 3"/>
    <property type="match status" value="1"/>
</dbReference>